<proteinExistence type="predicted"/>
<organism evidence="1 2">
    <name type="scientific">Nocardia salmonicida</name>
    <dbReference type="NCBI Taxonomy" id="53431"/>
    <lineage>
        <taxon>Bacteria</taxon>
        <taxon>Bacillati</taxon>
        <taxon>Actinomycetota</taxon>
        <taxon>Actinomycetes</taxon>
        <taxon>Mycobacteriales</taxon>
        <taxon>Nocardiaceae</taxon>
        <taxon>Nocardia</taxon>
    </lineage>
</organism>
<evidence type="ECO:0000313" key="2">
    <source>
        <dbReference type="Proteomes" id="UP001621418"/>
    </source>
</evidence>
<evidence type="ECO:0000313" key="1">
    <source>
        <dbReference type="EMBL" id="WTY36044.1"/>
    </source>
</evidence>
<dbReference type="EMBL" id="CP109527">
    <property type="protein sequence ID" value="WTY36044.1"/>
    <property type="molecule type" value="Genomic_DNA"/>
</dbReference>
<gene>
    <name evidence="1" type="ORF">OG308_33225</name>
</gene>
<reference evidence="1 2" key="1">
    <citation type="submission" date="2022-10" db="EMBL/GenBank/DDBJ databases">
        <title>The complete genomes of actinobacterial strains from the NBC collection.</title>
        <authorList>
            <person name="Joergensen T.S."/>
            <person name="Alvarez Arevalo M."/>
            <person name="Sterndorff E.B."/>
            <person name="Faurdal D."/>
            <person name="Vuksanovic O."/>
            <person name="Mourched A.-S."/>
            <person name="Charusanti P."/>
            <person name="Shaw S."/>
            <person name="Blin K."/>
            <person name="Weber T."/>
        </authorList>
    </citation>
    <scope>NUCLEOTIDE SEQUENCE [LARGE SCALE GENOMIC DNA]</scope>
    <source>
        <strain evidence="1 2">NBC_01413</strain>
    </source>
</reference>
<dbReference type="Proteomes" id="UP001621418">
    <property type="component" value="Chromosome"/>
</dbReference>
<dbReference type="RefSeq" id="WP_357365186.1">
    <property type="nucleotide sequence ID" value="NZ_CP109527.1"/>
</dbReference>
<sequence length="67" mass="6994">MDRRKLRSVGSSDSGPLEFTVHARLPTAGRPCSLQNSGIGSARTNSIGVADKIGIQSGLYSVSKTTC</sequence>
<protein>
    <submittedName>
        <fullName evidence="1">Uncharacterized protein</fullName>
    </submittedName>
</protein>
<name>A0ABZ1N8B3_9NOCA</name>
<accession>A0ABZ1N8B3</accession>
<keyword evidence="2" id="KW-1185">Reference proteome</keyword>